<protein>
    <submittedName>
        <fullName evidence="1">Uncharacterized protein</fullName>
    </submittedName>
</protein>
<dbReference type="Proteomes" id="UP000030758">
    <property type="component" value="Unassembled WGS sequence"/>
</dbReference>
<name>A0A085N212_9BILA</name>
<accession>A0A085N212</accession>
<sequence>MTAFLDVFLDCFTKQMEQIYIIFTRDDGSMLHVIDEKNSFCIPEDRCHNLPQPGFNARLYRSWRISVIPLPGLLLRFVVVVTEPQNRLLRAPKNLLIFQTNPKSPSNVLREVLSQKVKEFWAPNVQ</sequence>
<proteinExistence type="predicted"/>
<gene>
    <name evidence="1" type="ORF">M514_06458</name>
</gene>
<organism evidence="1">
    <name type="scientific">Trichuris suis</name>
    <name type="common">pig whipworm</name>
    <dbReference type="NCBI Taxonomy" id="68888"/>
    <lineage>
        <taxon>Eukaryota</taxon>
        <taxon>Metazoa</taxon>
        <taxon>Ecdysozoa</taxon>
        <taxon>Nematoda</taxon>
        <taxon>Enoplea</taxon>
        <taxon>Dorylaimia</taxon>
        <taxon>Trichinellida</taxon>
        <taxon>Trichuridae</taxon>
        <taxon>Trichuris</taxon>
    </lineage>
</organism>
<dbReference type="AlphaFoldDB" id="A0A085N212"/>
<reference evidence="1" key="1">
    <citation type="journal article" date="2014" name="Nat. Genet.">
        <title>Genome and transcriptome of the porcine whipworm Trichuris suis.</title>
        <authorList>
            <person name="Jex A.R."/>
            <person name="Nejsum P."/>
            <person name="Schwarz E.M."/>
            <person name="Hu L."/>
            <person name="Young N.D."/>
            <person name="Hall R.S."/>
            <person name="Korhonen P.K."/>
            <person name="Liao S."/>
            <person name="Thamsborg S."/>
            <person name="Xia J."/>
            <person name="Xu P."/>
            <person name="Wang S."/>
            <person name="Scheerlinck J.P."/>
            <person name="Hofmann A."/>
            <person name="Sternberg P.W."/>
            <person name="Wang J."/>
            <person name="Gasser R.B."/>
        </authorList>
    </citation>
    <scope>NUCLEOTIDE SEQUENCE [LARGE SCALE GENOMIC DNA]</scope>
    <source>
        <strain evidence="1">DCEP-RM93F</strain>
    </source>
</reference>
<evidence type="ECO:0000313" key="1">
    <source>
        <dbReference type="EMBL" id="KFD63508.1"/>
    </source>
</evidence>
<dbReference type="EMBL" id="KL367572">
    <property type="protein sequence ID" value="KFD63508.1"/>
    <property type="molecule type" value="Genomic_DNA"/>
</dbReference>